<name>A0ABU3BIW0_9FLAO</name>
<dbReference type="SUPFAM" id="SSF88946">
    <property type="entry name" value="Sigma2 domain of RNA polymerase sigma factors"/>
    <property type="match status" value="1"/>
</dbReference>
<dbReference type="EMBL" id="JAVRHU010000003">
    <property type="protein sequence ID" value="MDT0622100.1"/>
    <property type="molecule type" value="Genomic_DNA"/>
</dbReference>
<evidence type="ECO:0000259" key="6">
    <source>
        <dbReference type="Pfam" id="PF04542"/>
    </source>
</evidence>
<keyword evidence="5" id="KW-0804">Transcription</keyword>
<reference evidence="8 9" key="1">
    <citation type="submission" date="2023-09" db="EMBL/GenBank/DDBJ databases">
        <authorList>
            <person name="Rey-Velasco X."/>
        </authorList>
    </citation>
    <scope>NUCLEOTIDE SEQUENCE [LARGE SCALE GENOMIC DNA]</scope>
    <source>
        <strain evidence="8 9">P007</strain>
    </source>
</reference>
<dbReference type="Pfam" id="PF04545">
    <property type="entry name" value="Sigma70_r4"/>
    <property type="match status" value="1"/>
</dbReference>
<keyword evidence="9" id="KW-1185">Reference proteome</keyword>
<dbReference type="InterPro" id="IPR007627">
    <property type="entry name" value="RNA_pol_sigma70_r2"/>
</dbReference>
<dbReference type="RefSeq" id="WP_311385700.1">
    <property type="nucleotide sequence ID" value="NZ_JAVRHU010000003.1"/>
</dbReference>
<comment type="caution">
    <text evidence="8">The sequence shown here is derived from an EMBL/GenBank/DDBJ whole genome shotgun (WGS) entry which is preliminary data.</text>
</comment>
<dbReference type="InterPro" id="IPR013325">
    <property type="entry name" value="RNA_pol_sigma_r2"/>
</dbReference>
<dbReference type="InterPro" id="IPR039425">
    <property type="entry name" value="RNA_pol_sigma-70-like"/>
</dbReference>
<organism evidence="8 9">
    <name type="scientific">Croceitalea vernalis</name>
    <dbReference type="NCBI Taxonomy" id="3075599"/>
    <lineage>
        <taxon>Bacteria</taxon>
        <taxon>Pseudomonadati</taxon>
        <taxon>Bacteroidota</taxon>
        <taxon>Flavobacteriia</taxon>
        <taxon>Flavobacteriales</taxon>
        <taxon>Flavobacteriaceae</taxon>
        <taxon>Croceitalea</taxon>
    </lineage>
</organism>
<keyword evidence="4" id="KW-0238">DNA-binding</keyword>
<feature type="domain" description="RNA polymerase sigma-70 region 4" evidence="7">
    <location>
        <begin position="121"/>
        <end position="170"/>
    </location>
</feature>
<comment type="similarity">
    <text evidence="1">Belongs to the sigma-70 factor family. ECF subfamily.</text>
</comment>
<dbReference type="SUPFAM" id="SSF88659">
    <property type="entry name" value="Sigma3 and sigma4 domains of RNA polymerase sigma factors"/>
    <property type="match status" value="1"/>
</dbReference>
<dbReference type="Proteomes" id="UP001250662">
    <property type="component" value="Unassembled WGS sequence"/>
</dbReference>
<protein>
    <submittedName>
        <fullName evidence="8">Sigma-70 family RNA polymerase sigma factor</fullName>
    </submittedName>
</protein>
<dbReference type="Gene3D" id="1.10.10.10">
    <property type="entry name" value="Winged helix-like DNA-binding domain superfamily/Winged helix DNA-binding domain"/>
    <property type="match status" value="1"/>
</dbReference>
<feature type="domain" description="RNA polymerase sigma-70 region 2" evidence="6">
    <location>
        <begin position="25"/>
        <end position="90"/>
    </location>
</feature>
<dbReference type="CDD" id="cd06171">
    <property type="entry name" value="Sigma70_r4"/>
    <property type="match status" value="1"/>
</dbReference>
<proteinExistence type="inferred from homology"/>
<evidence type="ECO:0000256" key="1">
    <source>
        <dbReference type="ARBA" id="ARBA00010641"/>
    </source>
</evidence>
<dbReference type="Pfam" id="PF04542">
    <property type="entry name" value="Sigma70_r2"/>
    <property type="match status" value="1"/>
</dbReference>
<accession>A0ABU3BIW0</accession>
<dbReference type="PANTHER" id="PTHR43133:SF62">
    <property type="entry name" value="RNA POLYMERASE SIGMA FACTOR SIGZ"/>
    <property type="match status" value="1"/>
</dbReference>
<dbReference type="NCBIfam" id="TIGR02937">
    <property type="entry name" value="sigma70-ECF"/>
    <property type="match status" value="1"/>
</dbReference>
<dbReference type="InterPro" id="IPR036388">
    <property type="entry name" value="WH-like_DNA-bd_sf"/>
</dbReference>
<evidence type="ECO:0000313" key="8">
    <source>
        <dbReference type="EMBL" id="MDT0622100.1"/>
    </source>
</evidence>
<evidence type="ECO:0000259" key="7">
    <source>
        <dbReference type="Pfam" id="PF04545"/>
    </source>
</evidence>
<keyword evidence="2" id="KW-0805">Transcription regulation</keyword>
<evidence type="ECO:0000256" key="5">
    <source>
        <dbReference type="ARBA" id="ARBA00023163"/>
    </source>
</evidence>
<evidence type="ECO:0000256" key="4">
    <source>
        <dbReference type="ARBA" id="ARBA00023125"/>
    </source>
</evidence>
<evidence type="ECO:0000313" key="9">
    <source>
        <dbReference type="Proteomes" id="UP001250662"/>
    </source>
</evidence>
<evidence type="ECO:0000256" key="2">
    <source>
        <dbReference type="ARBA" id="ARBA00023015"/>
    </source>
</evidence>
<dbReference type="InterPro" id="IPR007630">
    <property type="entry name" value="RNA_pol_sigma70_r4"/>
</dbReference>
<gene>
    <name evidence="8" type="ORF">RM520_10725</name>
</gene>
<dbReference type="Gene3D" id="1.10.1740.10">
    <property type="match status" value="1"/>
</dbReference>
<evidence type="ECO:0000256" key="3">
    <source>
        <dbReference type="ARBA" id="ARBA00023082"/>
    </source>
</evidence>
<dbReference type="PANTHER" id="PTHR43133">
    <property type="entry name" value="RNA POLYMERASE ECF-TYPE SIGMA FACTO"/>
    <property type="match status" value="1"/>
</dbReference>
<sequence length="186" mass="21519">MPHNLEDIEIISRLSKKDKDALYLLYDKYSGALFGVIIRMCRNQVMAEDLLQETFIKIWQKIDSYDASKGKFYTWAYRIAKNVTLNSLRKPDLLIQSEELSVNTRKATLEPESDFNGLNGAISKLEPHHQEAISLVYFRGYTHREANQEMGVPLGTFKSYIRQALVLLRESYSHELIIIGLLIETF</sequence>
<keyword evidence="3" id="KW-0731">Sigma factor</keyword>
<dbReference type="InterPro" id="IPR014284">
    <property type="entry name" value="RNA_pol_sigma-70_dom"/>
</dbReference>
<dbReference type="InterPro" id="IPR013324">
    <property type="entry name" value="RNA_pol_sigma_r3/r4-like"/>
</dbReference>